<sequence>MTYRNITTATNAILGRVSGCQHHHINARYGKQRYNNTSKPLDFNQWFLKGIRFYESKGYEFEFINEGNVKMVRICKDGKAKLRTLADFEREYKDYEDTFFL</sequence>
<dbReference type="HOGENOM" id="CLU_2285062_0_0_2"/>
<proteinExistence type="predicted"/>
<dbReference type="AlphaFoldDB" id="A0A0E3RWC7"/>
<dbReference type="PATRIC" id="fig|1434113.4.peg.3015"/>
<name>A0A0E3RWC7_METMZ</name>
<accession>A0A0E3RWC7</accession>
<reference evidence="1 2" key="1">
    <citation type="submission" date="2014-07" db="EMBL/GenBank/DDBJ databases">
        <title>Methanogenic archaea and the global carbon cycle.</title>
        <authorList>
            <person name="Henriksen J.R."/>
            <person name="Luke J."/>
            <person name="Reinhart S."/>
            <person name="Benedict M.N."/>
            <person name="Youngblut N.D."/>
            <person name="Metcalf M.E."/>
            <person name="Whitaker R.J."/>
            <person name="Metcalf W.W."/>
        </authorList>
    </citation>
    <scope>NUCLEOTIDE SEQUENCE [LARGE SCALE GENOMIC DNA]</scope>
    <source>
        <strain evidence="1 2">C16</strain>
    </source>
</reference>
<protein>
    <submittedName>
        <fullName evidence="1">Uncharacterized protein</fullName>
    </submittedName>
</protein>
<evidence type="ECO:0000313" key="2">
    <source>
        <dbReference type="Proteomes" id="UP000033071"/>
    </source>
</evidence>
<dbReference type="Proteomes" id="UP000033071">
    <property type="component" value="Chromosome"/>
</dbReference>
<evidence type="ECO:0000313" key="1">
    <source>
        <dbReference type="EMBL" id="AKB72299.1"/>
    </source>
</evidence>
<organism evidence="1 2">
    <name type="scientific">Methanosarcina mazei C16</name>
    <dbReference type="NCBI Taxonomy" id="1434113"/>
    <lineage>
        <taxon>Archaea</taxon>
        <taxon>Methanobacteriati</taxon>
        <taxon>Methanobacteriota</taxon>
        <taxon>Stenosarchaea group</taxon>
        <taxon>Methanomicrobia</taxon>
        <taxon>Methanosarcinales</taxon>
        <taxon>Methanosarcinaceae</taxon>
        <taxon>Methanosarcina</taxon>
    </lineage>
</organism>
<dbReference type="EMBL" id="CP009514">
    <property type="protein sequence ID" value="AKB72299.1"/>
    <property type="molecule type" value="Genomic_DNA"/>
</dbReference>
<dbReference type="KEGG" id="mmac:MSMAC_2409"/>
<gene>
    <name evidence="1" type="ORF">MSMAC_2409</name>
</gene>